<accession>A0A2T0FPQ9</accession>
<feature type="compositionally biased region" description="Acidic residues" evidence="1">
    <location>
        <begin position="219"/>
        <end position="229"/>
    </location>
</feature>
<feature type="compositionally biased region" description="Polar residues" evidence="1">
    <location>
        <begin position="139"/>
        <end position="153"/>
    </location>
</feature>
<comment type="caution">
    <text evidence="3">The sequence shown here is derived from an EMBL/GenBank/DDBJ whole genome shotgun (WGS) entry which is preliminary data.</text>
</comment>
<dbReference type="AlphaFoldDB" id="A0A2T0FPQ9"/>
<dbReference type="STRING" id="45607.A0A2T0FPQ9"/>
<dbReference type="Proteomes" id="UP000238350">
    <property type="component" value="Unassembled WGS sequence"/>
</dbReference>
<feature type="compositionally biased region" description="Low complexity" evidence="1">
    <location>
        <begin position="387"/>
        <end position="435"/>
    </location>
</feature>
<dbReference type="RefSeq" id="XP_024666892.1">
    <property type="nucleotide sequence ID" value="XM_024811124.1"/>
</dbReference>
<evidence type="ECO:0000313" key="3">
    <source>
        <dbReference type="EMBL" id="PRT56947.1"/>
    </source>
</evidence>
<proteinExistence type="predicted"/>
<evidence type="ECO:0000256" key="1">
    <source>
        <dbReference type="SAM" id="MobiDB-lite"/>
    </source>
</evidence>
<evidence type="ECO:0000313" key="4">
    <source>
        <dbReference type="Proteomes" id="UP000238350"/>
    </source>
</evidence>
<keyword evidence="4" id="KW-1185">Reference proteome</keyword>
<organism evidence="3 4">
    <name type="scientific">Wickerhamiella sorbophila</name>
    <dbReference type="NCBI Taxonomy" id="45607"/>
    <lineage>
        <taxon>Eukaryota</taxon>
        <taxon>Fungi</taxon>
        <taxon>Dikarya</taxon>
        <taxon>Ascomycota</taxon>
        <taxon>Saccharomycotina</taxon>
        <taxon>Dipodascomycetes</taxon>
        <taxon>Dipodascales</taxon>
        <taxon>Trichomonascaceae</taxon>
        <taxon>Wickerhamiella</taxon>
    </lineage>
</organism>
<feature type="signal peptide" evidence="2">
    <location>
        <begin position="1"/>
        <end position="18"/>
    </location>
</feature>
<gene>
    <name evidence="3" type="ORF">B9G98_04567</name>
</gene>
<feature type="region of interest" description="Disordered" evidence="1">
    <location>
        <begin position="387"/>
        <end position="442"/>
    </location>
</feature>
<sequence>MVVARTVISLHLASLALGLAIPPSLPNALTNITANCQKDGSRNACSVFITDALNTCHPSDMACVCSQFASIVDYCGTTCNYDPGSLDTSKEFMNQECAKVEWKKPPLQAAGVLDRVLGHARKHNDDETDSEYDDEDHSTCNNGDDSDPGTNWQAYGKRSLIEDSAHEIALADGSDVNVGDSISLRDRLLIHGVQGSDGAHLVIKPDHYENGILRRDSSETETENNEEEQATSAEQCDYDDARKQIAQEIVHAADSAFANAPKKTIENFLENVLTGISRTRNSRKRPQRVADHSEPIDNEEELSEPSNSHEEHDTSYQNDEEDVKNGGGSTVVSLVYVTESAMPSHHELQTPSIPLLTLPATTVASLGISDVEEPAFETSSITTKAITSSAATASVTTTATTATASTTTTATTTATTSPSIVSDSSDSLVSTNSAVPQEPSSVTTEFAQISSPAVEPPSLTIARAFSLADELALEEEMDGQSAEEQPELEVDGENELQLASSFASKYLEMSSAKFTSSFASATSGLASITSGLASVNSSVPEAKVSAWGTPGNHYVGDHMRAGDGTDSLSNNTSNSTANSTYFSATSQKGAKSGAVLNSVSALAITIGLFLATTF</sequence>
<dbReference type="EMBL" id="NDIQ01000022">
    <property type="protein sequence ID" value="PRT56947.1"/>
    <property type="molecule type" value="Genomic_DNA"/>
</dbReference>
<feature type="region of interest" description="Disordered" evidence="1">
    <location>
        <begin position="215"/>
        <end position="234"/>
    </location>
</feature>
<feature type="region of interest" description="Disordered" evidence="1">
    <location>
        <begin position="122"/>
        <end position="153"/>
    </location>
</feature>
<protein>
    <recommendedName>
        <fullName evidence="5">Extracellular membrane protein CFEM domain-containing protein</fullName>
    </recommendedName>
</protein>
<name>A0A2T0FPQ9_9ASCO</name>
<feature type="chain" id="PRO_5015525763" description="Extracellular membrane protein CFEM domain-containing protein" evidence="2">
    <location>
        <begin position="19"/>
        <end position="614"/>
    </location>
</feature>
<evidence type="ECO:0008006" key="5">
    <source>
        <dbReference type="Google" id="ProtNLM"/>
    </source>
</evidence>
<feature type="compositionally biased region" description="Acidic residues" evidence="1">
    <location>
        <begin position="126"/>
        <end position="136"/>
    </location>
</feature>
<evidence type="ECO:0000256" key="2">
    <source>
        <dbReference type="SAM" id="SignalP"/>
    </source>
</evidence>
<feature type="region of interest" description="Disordered" evidence="1">
    <location>
        <begin position="279"/>
        <end position="327"/>
    </location>
</feature>
<reference evidence="3 4" key="1">
    <citation type="submission" date="2017-04" db="EMBL/GenBank/DDBJ databases">
        <title>Genome sequencing of [Candida] sorbophila.</title>
        <authorList>
            <person name="Ahn J.O."/>
        </authorList>
    </citation>
    <scope>NUCLEOTIDE SEQUENCE [LARGE SCALE GENOMIC DNA]</scope>
    <source>
        <strain evidence="3 4">DS02</strain>
    </source>
</reference>
<dbReference type="GeneID" id="36518315"/>
<keyword evidence="2" id="KW-0732">Signal</keyword>